<keyword evidence="1" id="KW-0472">Membrane</keyword>
<gene>
    <name evidence="2" type="ORF">H0E87_010639</name>
</gene>
<dbReference type="EMBL" id="JACEGQ020000005">
    <property type="protein sequence ID" value="KAH8508601.1"/>
    <property type="molecule type" value="Genomic_DNA"/>
</dbReference>
<feature type="transmembrane region" description="Helical" evidence="1">
    <location>
        <begin position="6"/>
        <end position="27"/>
    </location>
</feature>
<evidence type="ECO:0000256" key="1">
    <source>
        <dbReference type="SAM" id="Phobius"/>
    </source>
</evidence>
<evidence type="ECO:0000313" key="3">
    <source>
        <dbReference type="Proteomes" id="UP000807159"/>
    </source>
</evidence>
<reference evidence="2" key="1">
    <citation type="journal article" date="2021" name="J. Hered.">
        <title>Genome Assembly of Salicaceae Populus deltoides (Eastern Cottonwood) I-69 Based on Nanopore Sequencing and Hi-C Technologies.</title>
        <authorList>
            <person name="Bai S."/>
            <person name="Wu H."/>
            <person name="Zhang J."/>
            <person name="Pan Z."/>
            <person name="Zhao W."/>
            <person name="Li Z."/>
            <person name="Tong C."/>
        </authorList>
    </citation>
    <scope>NUCLEOTIDE SEQUENCE</scope>
    <source>
        <tissue evidence="2">Leaf</tissue>
    </source>
</reference>
<proteinExistence type="predicted"/>
<name>A0A8T2YUC3_POPDE</name>
<feature type="non-terminal residue" evidence="2">
    <location>
        <position position="1"/>
    </location>
</feature>
<accession>A0A8T2YUC3</accession>
<dbReference type="Proteomes" id="UP000807159">
    <property type="component" value="Chromosome 5"/>
</dbReference>
<evidence type="ECO:0000313" key="2">
    <source>
        <dbReference type="EMBL" id="KAH8508601.1"/>
    </source>
</evidence>
<sequence>MNVSGSGFLPVFMFDGFISLEFFFFGFCKANLQSKGVENGTTCIEGNGSSSGSGPDDQGFATILSIDGGGVRGIIPSVVLTALEAKLQ</sequence>
<evidence type="ECO:0008006" key="4">
    <source>
        <dbReference type="Google" id="ProtNLM"/>
    </source>
</evidence>
<protein>
    <recommendedName>
        <fullName evidence="4">PNPLA domain-containing protein</fullName>
    </recommendedName>
</protein>
<keyword evidence="1" id="KW-1133">Transmembrane helix</keyword>
<keyword evidence="3" id="KW-1185">Reference proteome</keyword>
<organism evidence="2 3">
    <name type="scientific">Populus deltoides</name>
    <name type="common">Eastern poplar</name>
    <name type="synonym">Eastern cottonwood</name>
    <dbReference type="NCBI Taxonomy" id="3696"/>
    <lineage>
        <taxon>Eukaryota</taxon>
        <taxon>Viridiplantae</taxon>
        <taxon>Streptophyta</taxon>
        <taxon>Embryophyta</taxon>
        <taxon>Tracheophyta</taxon>
        <taxon>Spermatophyta</taxon>
        <taxon>Magnoliopsida</taxon>
        <taxon>eudicotyledons</taxon>
        <taxon>Gunneridae</taxon>
        <taxon>Pentapetalae</taxon>
        <taxon>rosids</taxon>
        <taxon>fabids</taxon>
        <taxon>Malpighiales</taxon>
        <taxon>Salicaceae</taxon>
        <taxon>Saliceae</taxon>
        <taxon>Populus</taxon>
    </lineage>
</organism>
<dbReference type="Gene3D" id="3.40.1090.10">
    <property type="entry name" value="Cytosolic phospholipase A2 catalytic domain"/>
    <property type="match status" value="1"/>
</dbReference>
<keyword evidence="1" id="KW-0812">Transmembrane</keyword>
<dbReference type="AlphaFoldDB" id="A0A8T2YUC3"/>
<comment type="caution">
    <text evidence="2">The sequence shown here is derived from an EMBL/GenBank/DDBJ whole genome shotgun (WGS) entry which is preliminary data.</text>
</comment>